<evidence type="ECO:0000313" key="3">
    <source>
        <dbReference type="Proteomes" id="UP000250003"/>
    </source>
</evidence>
<feature type="coiled-coil region" evidence="1">
    <location>
        <begin position="10"/>
        <end position="51"/>
    </location>
</feature>
<reference evidence="3" key="1">
    <citation type="submission" date="2018-06" db="EMBL/GenBank/DDBJ databases">
        <title>Description of Blautia argi sp. nov., a new anaerobic isolated from dog feces.</title>
        <authorList>
            <person name="Chang Y.-H."/>
            <person name="Paek J."/>
            <person name="Shin Y."/>
        </authorList>
    </citation>
    <scope>NUCLEOTIDE SEQUENCE [LARGE SCALE GENOMIC DNA]</scope>
    <source>
        <strain evidence="3">KCTC 15426</strain>
    </source>
</reference>
<evidence type="ECO:0000256" key="1">
    <source>
        <dbReference type="SAM" id="Coils"/>
    </source>
</evidence>
<gene>
    <name evidence="2" type="ORF">DQQ01_07515</name>
</gene>
<dbReference type="AlphaFoldDB" id="A0A2Z4UAF5"/>
<sequence length="131" mass="15056">MGSLSDDRKKRDEERRIAGLKKEIQDLEVELKEYEVAKEKVQNAKANCNTEVTSWQETVGKFAQKEIKQPDVFEGEMANKLETYIDDAKEENDKGIEKAAELVTELGTQIDKINEKISFLNNSIDYKRSLI</sequence>
<evidence type="ECO:0000313" key="2">
    <source>
        <dbReference type="EMBL" id="AWY98012.1"/>
    </source>
</evidence>
<dbReference type="Proteomes" id="UP000250003">
    <property type="component" value="Chromosome"/>
</dbReference>
<proteinExistence type="predicted"/>
<organism evidence="2 3">
    <name type="scientific">Blautia argi</name>
    <dbReference type="NCBI Taxonomy" id="1912897"/>
    <lineage>
        <taxon>Bacteria</taxon>
        <taxon>Bacillati</taxon>
        <taxon>Bacillota</taxon>
        <taxon>Clostridia</taxon>
        <taxon>Lachnospirales</taxon>
        <taxon>Lachnospiraceae</taxon>
        <taxon>Blautia</taxon>
    </lineage>
</organism>
<protein>
    <recommendedName>
        <fullName evidence="4">DUF5082 domain-containing protein</fullName>
    </recommendedName>
</protein>
<evidence type="ECO:0008006" key="4">
    <source>
        <dbReference type="Google" id="ProtNLM"/>
    </source>
</evidence>
<name>A0A2Z4UAF5_9FIRM</name>
<feature type="coiled-coil region" evidence="1">
    <location>
        <begin position="85"/>
        <end position="116"/>
    </location>
</feature>
<accession>A0A2Z4UAF5</accession>
<dbReference type="KEGG" id="blau:DQQ01_07515"/>
<dbReference type="OrthoDB" id="9882369at2"/>
<keyword evidence="3" id="KW-1185">Reference proteome</keyword>
<dbReference type="RefSeq" id="WP_111919510.1">
    <property type="nucleotide sequence ID" value="NZ_CP030280.1"/>
</dbReference>
<keyword evidence="1" id="KW-0175">Coiled coil</keyword>
<dbReference type="EMBL" id="CP030280">
    <property type="protein sequence ID" value="AWY98012.1"/>
    <property type="molecule type" value="Genomic_DNA"/>
</dbReference>